<dbReference type="CDD" id="cd09071">
    <property type="entry name" value="FAR_C"/>
    <property type="match status" value="1"/>
</dbReference>
<reference evidence="7" key="1">
    <citation type="journal article" date="2020" name="Plant Biotechnol. J.">
        <title>The pomegranate (Punica granatum L.) draft genome dissects genetic divergence between soft- and hard-seeded cultivars.</title>
        <authorList>
            <person name="Luo X."/>
            <person name="Li H."/>
            <person name="Wu Z."/>
            <person name="Yao W."/>
            <person name="Zhao P."/>
            <person name="Cao D."/>
            <person name="Yu H."/>
            <person name="Li K."/>
            <person name="Poudel K."/>
            <person name="Zhao D."/>
            <person name="Zhang F."/>
            <person name="Xia X."/>
            <person name="Chen L."/>
            <person name="Wang Q."/>
            <person name="Jing D."/>
            <person name="Cao S."/>
        </authorList>
    </citation>
    <scope>NUCLEOTIDE SEQUENCE [LARGE SCALE GENOMIC DNA]</scope>
    <source>
        <strain evidence="7">cv. Tunisia</strain>
    </source>
</reference>
<organism evidence="7 8">
    <name type="scientific">Punica granatum</name>
    <name type="common">Pomegranate</name>
    <dbReference type="NCBI Taxonomy" id="22663"/>
    <lineage>
        <taxon>Eukaryota</taxon>
        <taxon>Viridiplantae</taxon>
        <taxon>Streptophyta</taxon>
        <taxon>Embryophyta</taxon>
        <taxon>Tracheophyta</taxon>
        <taxon>Spermatophyta</taxon>
        <taxon>Magnoliopsida</taxon>
        <taxon>eudicotyledons</taxon>
        <taxon>Gunneridae</taxon>
        <taxon>Pentapetalae</taxon>
        <taxon>rosids</taxon>
        <taxon>malvids</taxon>
        <taxon>Myrtales</taxon>
        <taxon>Lythraceae</taxon>
        <taxon>Punica</taxon>
    </lineage>
</organism>
<comment type="similarity">
    <text evidence="1 4">Belongs to the fatty acyl-CoA reductase family.</text>
</comment>
<evidence type="ECO:0000259" key="6">
    <source>
        <dbReference type="Pfam" id="PF07993"/>
    </source>
</evidence>
<comment type="function">
    <text evidence="4">Catalyzes the reduction of fatty acyl-CoA to fatty alcohols.</text>
</comment>
<dbReference type="GO" id="GO:0080019">
    <property type="term" value="F:alcohol-forming very long-chain fatty acyl-CoA reductase activity"/>
    <property type="evidence" value="ECO:0007669"/>
    <property type="project" value="InterPro"/>
</dbReference>
<dbReference type="EC" id="1.2.1.84" evidence="4"/>
<evidence type="ECO:0000259" key="5">
    <source>
        <dbReference type="Pfam" id="PF03015"/>
    </source>
</evidence>
<dbReference type="PANTHER" id="PTHR11011">
    <property type="entry name" value="MALE STERILITY PROTEIN 2-RELATED"/>
    <property type="match status" value="1"/>
</dbReference>
<dbReference type="Pfam" id="PF03015">
    <property type="entry name" value="Sterile"/>
    <property type="match status" value="1"/>
</dbReference>
<evidence type="ECO:0000256" key="4">
    <source>
        <dbReference type="RuleBase" id="RU363097"/>
    </source>
</evidence>
<comment type="catalytic activity">
    <reaction evidence="4">
        <text>a long-chain fatty acyl-CoA + 2 NADPH + 2 H(+) = a long-chain primary fatty alcohol + 2 NADP(+) + CoA</text>
        <dbReference type="Rhea" id="RHEA:52716"/>
        <dbReference type="ChEBI" id="CHEBI:15378"/>
        <dbReference type="ChEBI" id="CHEBI:57287"/>
        <dbReference type="ChEBI" id="CHEBI:57783"/>
        <dbReference type="ChEBI" id="CHEBI:58349"/>
        <dbReference type="ChEBI" id="CHEBI:77396"/>
        <dbReference type="ChEBI" id="CHEBI:83139"/>
        <dbReference type="EC" id="1.2.1.84"/>
    </reaction>
</comment>
<dbReference type="InterPro" id="IPR013120">
    <property type="entry name" value="FAR_NAD-bd"/>
</dbReference>
<dbReference type="Pfam" id="PF07993">
    <property type="entry name" value="NAD_binding_4"/>
    <property type="match status" value="1"/>
</dbReference>
<dbReference type="GeneID" id="116189299"/>
<dbReference type="Proteomes" id="UP000515151">
    <property type="component" value="Chromosome 8"/>
</dbReference>
<evidence type="ECO:0000313" key="8">
    <source>
        <dbReference type="RefSeq" id="XP_031374759.1"/>
    </source>
</evidence>
<evidence type="ECO:0000256" key="3">
    <source>
        <dbReference type="ARBA" id="ARBA00023098"/>
    </source>
</evidence>
<name>A0A6P8BWQ9_PUNGR</name>
<dbReference type="GO" id="GO:0035336">
    <property type="term" value="P:long-chain fatty-acyl-CoA metabolic process"/>
    <property type="evidence" value="ECO:0007669"/>
    <property type="project" value="TreeGrafter"/>
</dbReference>
<dbReference type="InterPro" id="IPR026055">
    <property type="entry name" value="FAR"/>
</dbReference>
<protein>
    <recommendedName>
        <fullName evidence="4">Fatty acyl-CoA reductase</fullName>
        <ecNumber evidence="4">1.2.1.84</ecNumber>
    </recommendedName>
</protein>
<dbReference type="InterPro" id="IPR033640">
    <property type="entry name" value="FAR_C"/>
</dbReference>
<keyword evidence="4" id="KW-0560">Oxidoreductase</keyword>
<reference evidence="8" key="2">
    <citation type="submission" date="2025-08" db="UniProtKB">
        <authorList>
            <consortium name="RefSeq"/>
        </authorList>
    </citation>
    <scope>IDENTIFICATION</scope>
    <source>
        <tissue evidence="8">Leaf</tissue>
    </source>
</reference>
<accession>A0A6P8BWQ9</accession>
<keyword evidence="7" id="KW-1185">Reference proteome</keyword>
<keyword evidence="4" id="KW-0521">NADP</keyword>
<feature type="domain" description="Fatty acyl-CoA reductase C-terminal" evidence="5">
    <location>
        <begin position="383"/>
        <end position="462"/>
    </location>
</feature>
<dbReference type="SUPFAM" id="SSF51735">
    <property type="entry name" value="NAD(P)-binding Rossmann-fold domains"/>
    <property type="match status" value="1"/>
</dbReference>
<dbReference type="AlphaFoldDB" id="A0A6P8BWQ9"/>
<dbReference type="OrthoDB" id="429813at2759"/>
<proteinExistence type="inferred from homology"/>
<dbReference type="Gene3D" id="3.40.50.720">
    <property type="entry name" value="NAD(P)-binding Rossmann-like Domain"/>
    <property type="match status" value="1"/>
</dbReference>
<keyword evidence="2 4" id="KW-0444">Lipid biosynthesis</keyword>
<dbReference type="PANTHER" id="PTHR11011:SF109">
    <property type="entry name" value="FATTY ACYL-COA REDUCTASE 1"/>
    <property type="match status" value="1"/>
</dbReference>
<feature type="domain" description="Thioester reductase (TE)" evidence="6">
    <location>
        <begin position="1"/>
        <end position="284"/>
    </location>
</feature>
<evidence type="ECO:0000256" key="1">
    <source>
        <dbReference type="ARBA" id="ARBA00005928"/>
    </source>
</evidence>
<keyword evidence="3 4" id="KW-0443">Lipid metabolism</keyword>
<dbReference type="CDD" id="cd05236">
    <property type="entry name" value="FAR-N_SDR_e"/>
    <property type="match status" value="1"/>
</dbReference>
<evidence type="ECO:0000256" key="2">
    <source>
        <dbReference type="ARBA" id="ARBA00022516"/>
    </source>
</evidence>
<evidence type="ECO:0000313" key="7">
    <source>
        <dbReference type="Proteomes" id="UP000515151"/>
    </source>
</evidence>
<gene>
    <name evidence="8" type="primary">LOC116189299</name>
</gene>
<dbReference type="GO" id="GO:0010345">
    <property type="term" value="P:suberin biosynthetic process"/>
    <property type="evidence" value="ECO:0007669"/>
    <property type="project" value="TreeGrafter"/>
</dbReference>
<dbReference type="GO" id="GO:0102965">
    <property type="term" value="F:alcohol-forming long-chain fatty acyl-CoA reductase activity"/>
    <property type="evidence" value="ECO:0007669"/>
    <property type="project" value="UniProtKB-EC"/>
</dbReference>
<sequence length="469" mass="53179">MLRIQPNVKKLFLLVRAADASLAAKRLHEEIINKSLFGVLREREGSNIMEKIVAVAGDVSCENLGIRDSQMSKEVQEEIDIIVNSAATTNFNERYDLSLAINTFGAANLMSFANKCANAKIFLHVSTAYVCGEREGLILEKPFRMGETLNGSHNLDINAEQQLAMGLLTELRGKNASDREISNAMKDFGVHRARIHGWPNTYAFTKAMGEMLLGHLKKEHLPLLVFRPTIITSTLKEPFSGWIENFRTLDSIAFAYGKGKLKFFLADPRAIIDIIPVDMVVNAMIMGTVINSHHKQLSPHSEGDEPIIYHLGSSSRNPITFATIQSLTRQYFVKNPWINEDGRPVKVRKARVISSISNFRIYMTLRYLVFIKVLRLASSVLCLRKHEELYLNMNRKVKVALKLSDLYKPYVFFKGIFDDSNTEALRKEAKERGVDLETFNFDPKSIISWEDYLIKTHFPGIHLAINTNK</sequence>
<dbReference type="InterPro" id="IPR036291">
    <property type="entry name" value="NAD(P)-bd_dom_sf"/>
</dbReference>
<dbReference type="RefSeq" id="XP_031374759.1">
    <property type="nucleotide sequence ID" value="XM_031518899.1"/>
</dbReference>